<gene>
    <name evidence="2" type="ORF">F5Z01DRAFT_33971</name>
</gene>
<sequence length="410" mass="46469">MVSLWQDLAPWEVPTALALIVLTILLNVYFTPLDALPNSLIKTHTRLGLLPSQTNLTPQKKSPSDSSKITLRSLWIYPLKSCRGIELAKSRVLPTGLEFDRLFTFAQLRGDETTWRFLTQREAPLLTNVSVGVWLPNSADGSGVIVVKFPWKEKGSSGWRQRIMDAVNGGTHEKVFTLPLDFPSKADIEAKAYKFEDVKIWNEVTTALNMIAAVPPELEKYLGMKTRLGLFRADPSNQREVFRCAPRKEDVGYQPIVDFHDAYPLHLLSLDSVQDLESKIDDDTFDSLDPRRFRSNMIMSGGKPYEEEQWTSVRFGSAADNAQFHVSCRTVRCKMPNVDQDNGTRHRNEPDRSLRKFRDVDKGSPKYGCLGMQLCPLFPESRQPRDLESTVHVGMEVVPLSTGDHFYIPI</sequence>
<dbReference type="EMBL" id="MU251242">
    <property type="protein sequence ID" value="KAG9259274.1"/>
    <property type="molecule type" value="Genomic_DNA"/>
</dbReference>
<reference evidence="2" key="1">
    <citation type="journal article" date="2021" name="IMA Fungus">
        <title>Genomic characterization of three marine fungi, including Emericellopsis atlantica sp. nov. with signatures of a generalist lifestyle and marine biomass degradation.</title>
        <authorList>
            <person name="Hagestad O.C."/>
            <person name="Hou L."/>
            <person name="Andersen J.H."/>
            <person name="Hansen E.H."/>
            <person name="Altermark B."/>
            <person name="Li C."/>
            <person name="Kuhnert E."/>
            <person name="Cox R.J."/>
            <person name="Crous P.W."/>
            <person name="Spatafora J.W."/>
            <person name="Lail K."/>
            <person name="Amirebrahimi M."/>
            <person name="Lipzen A."/>
            <person name="Pangilinan J."/>
            <person name="Andreopoulos W."/>
            <person name="Hayes R.D."/>
            <person name="Ng V."/>
            <person name="Grigoriev I.V."/>
            <person name="Jackson S.A."/>
            <person name="Sutton T.D.S."/>
            <person name="Dobson A.D.W."/>
            <person name="Rama T."/>
        </authorList>
    </citation>
    <scope>NUCLEOTIDE SEQUENCE</scope>
    <source>
        <strain evidence="2">TS7</strain>
    </source>
</reference>
<dbReference type="InterPro" id="IPR011037">
    <property type="entry name" value="Pyrv_Knase-like_insert_dom_sf"/>
</dbReference>
<dbReference type="GO" id="GO:0003824">
    <property type="term" value="F:catalytic activity"/>
    <property type="evidence" value="ECO:0007669"/>
    <property type="project" value="InterPro"/>
</dbReference>
<dbReference type="AlphaFoldDB" id="A0A9P8CTK7"/>
<name>A0A9P8CTK7_9HYPO</name>
<dbReference type="Pfam" id="PF03473">
    <property type="entry name" value="MOSC"/>
    <property type="match status" value="1"/>
</dbReference>
<feature type="domain" description="MOSC" evidence="1">
    <location>
        <begin position="211"/>
        <end position="400"/>
    </location>
</feature>
<dbReference type="RefSeq" id="XP_046123198.1">
    <property type="nucleotide sequence ID" value="XM_046259200.1"/>
</dbReference>
<protein>
    <recommendedName>
        <fullName evidence="1">MOSC domain-containing protein</fullName>
    </recommendedName>
</protein>
<dbReference type="PANTHER" id="PTHR14237:SF23">
    <property type="entry name" value="MOSC DOMAIN PROTEIN (AFU_ORTHOLOGUE AFUA_7G05900)"/>
    <property type="match status" value="1"/>
</dbReference>
<evidence type="ECO:0000313" key="3">
    <source>
        <dbReference type="Proteomes" id="UP000887229"/>
    </source>
</evidence>
<dbReference type="OrthoDB" id="17255at2759"/>
<proteinExistence type="predicted"/>
<accession>A0A9P8CTK7</accession>
<dbReference type="SUPFAM" id="SSF50800">
    <property type="entry name" value="PK beta-barrel domain-like"/>
    <property type="match status" value="1"/>
</dbReference>
<comment type="caution">
    <text evidence="2">The sequence shown here is derived from an EMBL/GenBank/DDBJ whole genome shotgun (WGS) entry which is preliminary data.</text>
</comment>
<evidence type="ECO:0000313" key="2">
    <source>
        <dbReference type="EMBL" id="KAG9259274.1"/>
    </source>
</evidence>
<dbReference type="InterPro" id="IPR005302">
    <property type="entry name" value="MoCF_Sase_C"/>
</dbReference>
<organism evidence="2 3">
    <name type="scientific">Emericellopsis atlantica</name>
    <dbReference type="NCBI Taxonomy" id="2614577"/>
    <lineage>
        <taxon>Eukaryota</taxon>
        <taxon>Fungi</taxon>
        <taxon>Dikarya</taxon>
        <taxon>Ascomycota</taxon>
        <taxon>Pezizomycotina</taxon>
        <taxon>Sordariomycetes</taxon>
        <taxon>Hypocreomycetidae</taxon>
        <taxon>Hypocreales</taxon>
        <taxon>Bionectriaceae</taxon>
        <taxon>Emericellopsis</taxon>
    </lineage>
</organism>
<dbReference type="InterPro" id="IPR005303">
    <property type="entry name" value="MOCOS_middle"/>
</dbReference>
<dbReference type="PANTHER" id="PTHR14237">
    <property type="entry name" value="MOLYBDOPTERIN COFACTOR SULFURASE MOSC"/>
    <property type="match status" value="1"/>
</dbReference>
<dbReference type="GO" id="GO:0030170">
    <property type="term" value="F:pyridoxal phosphate binding"/>
    <property type="evidence" value="ECO:0007669"/>
    <property type="project" value="InterPro"/>
</dbReference>
<dbReference type="PROSITE" id="PS51340">
    <property type="entry name" value="MOSC"/>
    <property type="match status" value="1"/>
</dbReference>
<dbReference type="Pfam" id="PF03476">
    <property type="entry name" value="MOSC_N"/>
    <property type="match status" value="1"/>
</dbReference>
<evidence type="ECO:0000259" key="1">
    <source>
        <dbReference type="PROSITE" id="PS51340"/>
    </source>
</evidence>
<dbReference type="GO" id="GO:0030151">
    <property type="term" value="F:molybdenum ion binding"/>
    <property type="evidence" value="ECO:0007669"/>
    <property type="project" value="InterPro"/>
</dbReference>
<keyword evidence="3" id="KW-1185">Reference proteome</keyword>
<dbReference type="Proteomes" id="UP000887229">
    <property type="component" value="Unassembled WGS sequence"/>
</dbReference>
<dbReference type="GeneID" id="70290103"/>